<evidence type="ECO:0000313" key="11">
    <source>
        <dbReference type="RefSeq" id="XP_031573617.1"/>
    </source>
</evidence>
<evidence type="ECO:0000256" key="3">
    <source>
        <dbReference type="ARBA" id="ARBA00012533"/>
    </source>
</evidence>
<evidence type="ECO:0000256" key="1">
    <source>
        <dbReference type="ARBA" id="ARBA00004123"/>
    </source>
</evidence>
<dbReference type="KEGG" id="aten:116307489"/>
<dbReference type="InterPro" id="IPR029063">
    <property type="entry name" value="SAM-dependent_MTases_sf"/>
</dbReference>
<organism evidence="10 11">
    <name type="scientific">Actinia tenebrosa</name>
    <name type="common">Australian red waratah sea anemone</name>
    <dbReference type="NCBI Taxonomy" id="6105"/>
    <lineage>
        <taxon>Eukaryota</taxon>
        <taxon>Metazoa</taxon>
        <taxon>Cnidaria</taxon>
        <taxon>Anthozoa</taxon>
        <taxon>Hexacorallia</taxon>
        <taxon>Actiniaria</taxon>
        <taxon>Actiniidae</taxon>
        <taxon>Actinia</taxon>
    </lineage>
</organism>
<evidence type="ECO:0000256" key="6">
    <source>
        <dbReference type="ARBA" id="ARBA00022679"/>
    </source>
</evidence>
<keyword evidence="7" id="KW-0949">S-adenosyl-L-methionine</keyword>
<comment type="subcellular location">
    <subcellularLocation>
        <location evidence="2">Cytoplasm</location>
    </subcellularLocation>
    <subcellularLocation>
        <location evidence="1">Nucleus</location>
    </subcellularLocation>
</comment>
<keyword evidence="8" id="KW-0539">Nucleus</keyword>
<comment type="similarity">
    <text evidence="9">Belongs to the methyltransferase superfamily. METTL18 family.</text>
</comment>
<dbReference type="GO" id="GO:0005737">
    <property type="term" value="C:cytoplasm"/>
    <property type="evidence" value="ECO:0007669"/>
    <property type="project" value="UniProtKB-SubCell"/>
</dbReference>
<evidence type="ECO:0000313" key="10">
    <source>
        <dbReference type="Proteomes" id="UP000515163"/>
    </source>
</evidence>
<dbReference type="RefSeq" id="XP_031573617.1">
    <property type="nucleotide sequence ID" value="XM_031717757.1"/>
</dbReference>
<dbReference type="GO" id="GO:0018064">
    <property type="term" value="F:protein-L-histidine N-tele-methyltransferase activity"/>
    <property type="evidence" value="ECO:0007669"/>
    <property type="project" value="UniProtKB-EC"/>
</dbReference>
<dbReference type="GO" id="GO:0032259">
    <property type="term" value="P:methylation"/>
    <property type="evidence" value="ECO:0007669"/>
    <property type="project" value="UniProtKB-KW"/>
</dbReference>
<dbReference type="GO" id="GO:0005634">
    <property type="term" value="C:nucleus"/>
    <property type="evidence" value="ECO:0007669"/>
    <property type="project" value="UniProtKB-SubCell"/>
</dbReference>
<dbReference type="PANTHER" id="PTHR14614:SF39">
    <property type="entry name" value="HISTIDINE PROTEIN METHYLTRANSFERASE 1 HOMOLOG"/>
    <property type="match status" value="1"/>
</dbReference>
<evidence type="ECO:0000256" key="5">
    <source>
        <dbReference type="ARBA" id="ARBA00022603"/>
    </source>
</evidence>
<dbReference type="PANTHER" id="PTHR14614">
    <property type="entry name" value="HEPATOCELLULAR CARCINOMA-ASSOCIATED ANTIGEN"/>
    <property type="match status" value="1"/>
</dbReference>
<dbReference type="AlphaFoldDB" id="A0A6P8J1Y8"/>
<evidence type="ECO:0000256" key="4">
    <source>
        <dbReference type="ARBA" id="ARBA00022490"/>
    </source>
</evidence>
<dbReference type="Proteomes" id="UP000515163">
    <property type="component" value="Unplaced"/>
</dbReference>
<protein>
    <recommendedName>
        <fullName evidence="3">protein-histidine N-methyltransferase</fullName>
        <ecNumber evidence="3">2.1.1.85</ecNumber>
    </recommendedName>
</protein>
<reference evidence="11" key="1">
    <citation type="submission" date="2025-08" db="UniProtKB">
        <authorList>
            <consortium name="RefSeq"/>
        </authorList>
    </citation>
    <scope>IDENTIFICATION</scope>
    <source>
        <tissue evidence="11">Tentacle</tissue>
    </source>
</reference>
<keyword evidence="10" id="KW-1185">Reference proteome</keyword>
<evidence type="ECO:0000256" key="7">
    <source>
        <dbReference type="ARBA" id="ARBA00022691"/>
    </source>
</evidence>
<keyword evidence="4" id="KW-0963">Cytoplasm</keyword>
<dbReference type="SUPFAM" id="SSF53335">
    <property type="entry name" value="S-adenosyl-L-methionine-dependent methyltransferases"/>
    <property type="match status" value="1"/>
</dbReference>
<dbReference type="InterPro" id="IPR019410">
    <property type="entry name" value="Methyltransf_16"/>
</dbReference>
<evidence type="ECO:0000256" key="2">
    <source>
        <dbReference type="ARBA" id="ARBA00004496"/>
    </source>
</evidence>
<proteinExistence type="inferred from homology"/>
<dbReference type="GeneID" id="116307489"/>
<name>A0A6P8J1Y8_ACTTE</name>
<accession>A0A6P8J1Y8</accession>
<dbReference type="OrthoDB" id="1723750at2759"/>
<evidence type="ECO:0000256" key="8">
    <source>
        <dbReference type="ARBA" id="ARBA00023242"/>
    </source>
</evidence>
<keyword evidence="5 11" id="KW-0489">Methyltransferase</keyword>
<dbReference type="FunCoup" id="A0A6P8J1Y8">
    <property type="interactions" value="2383"/>
</dbReference>
<sequence>MATFRFNFGAKENELNEKIVSLDECGANQKAEEIKVSLDALLKTDVRFSTQEIVINEETVVKTLNIKHLEETLKASDKNTRSCVLDASLSNKDLVPDLYEGGLKIWECAVDLVEFLEQKEVKFEDKRVLELGCGAGLPGIFGLMKGACVDFQDYNREVIEHFTMPNVFLNLKSSHYHFSNQQLESLLSAKCRFYAGDWKCLENYINHNKDPEQLYDIILTSETIYDTRNQSKLLSFIRSHLRYPYGVVYVAAKTCYFGVGGGTRTFEMLVNGSQDLLVTVSKLYQEGVQREILTMEWRQDNSKE</sequence>
<evidence type="ECO:0000256" key="9">
    <source>
        <dbReference type="ARBA" id="ARBA00038126"/>
    </source>
</evidence>
<dbReference type="Pfam" id="PF10294">
    <property type="entry name" value="Methyltransf_16"/>
    <property type="match status" value="1"/>
</dbReference>
<gene>
    <name evidence="11" type="primary">LOC116307489</name>
</gene>
<dbReference type="InParanoid" id="A0A6P8J1Y8"/>
<dbReference type="Gene3D" id="3.40.50.150">
    <property type="entry name" value="Vaccinia Virus protein VP39"/>
    <property type="match status" value="1"/>
</dbReference>
<keyword evidence="6" id="KW-0808">Transferase</keyword>
<dbReference type="EC" id="2.1.1.85" evidence="3"/>